<reference evidence="1" key="3">
    <citation type="journal article" name="MicrobiologyOpen">
        <title>Whole-genome comparison between the type strain of Halobacterium salinarum (DSM 3754(T)) and the laboratory strains R1 and NRC-1.</title>
        <authorList>
            <person name="Pfeiffer F."/>
            <person name="Losensky G."/>
            <person name="Marchfelder A."/>
            <person name="Habermann B."/>
            <person name="Dyall-Smith M."/>
        </authorList>
    </citation>
    <scope>NUCLEOTIDE SEQUENCE</scope>
    <source>
        <strain evidence="1">91-R6</strain>
    </source>
</reference>
<dbReference type="EMBL" id="CP038631">
    <property type="protein sequence ID" value="QCC45280.1"/>
    <property type="molecule type" value="Genomic_DNA"/>
</dbReference>
<gene>
    <name evidence="2" type="ORF">APQ99_00053</name>
    <name evidence="1" type="ORF">HBSAL_08150</name>
</gene>
<evidence type="ECO:0000313" key="2">
    <source>
        <dbReference type="EMBL" id="TYO81549.1"/>
    </source>
</evidence>
<dbReference type="Proteomes" id="UP000296216">
    <property type="component" value="Chromosome"/>
</dbReference>
<dbReference type="Pfam" id="PF24335">
    <property type="entry name" value="DUF7503"/>
    <property type="match status" value="1"/>
</dbReference>
<protein>
    <submittedName>
        <fullName evidence="1">Uncharacterized protein</fullName>
    </submittedName>
</protein>
<reference evidence="1 3" key="1">
    <citation type="journal article" date="2019" name="Microbiol. Resour. Announc.">
        <title>The Genome Sequence of the Halobacterium salinarum Type Strain Is Closely Related to That of Laboratory Strains NRC-1 and R1.</title>
        <authorList>
            <person name="Pfeiffer F."/>
            <person name="Marchfelder A."/>
            <person name="Habermann B."/>
            <person name="Dyall-Smith M.L."/>
        </authorList>
    </citation>
    <scope>NUCLEOTIDE SEQUENCE [LARGE SCALE GENOMIC DNA]</scope>
    <source>
        <strain evidence="1">91-R6</strain>
        <strain evidence="3">ATCC 33171 / DSM 3754 / JCM 8978 / NBRC 102687 / NCIMB 764 / 91-R6</strain>
    </source>
</reference>
<reference evidence="2 4" key="2">
    <citation type="submission" date="2019-07" db="EMBL/GenBank/DDBJ databases">
        <title>Genomic Encyclopedia of Archaeal and Bacterial Type Strains, Phase II (KMG-II): from individual species to whole genera.</title>
        <authorList>
            <person name="Goeker M."/>
        </authorList>
    </citation>
    <scope>NUCLEOTIDE SEQUENCE [LARGE SCALE GENOMIC DNA]</scope>
    <source>
        <strain evidence="2 4">DSM 3754</strain>
    </source>
</reference>
<organism evidence="1 3">
    <name type="scientific">Halobacterium salinarum (strain ATCC 33171 / DSM 3754 / JCM 8978 / NBRC 102687 / NCIMB 764 / 91-R6)</name>
    <dbReference type="NCBI Taxonomy" id="2597657"/>
    <lineage>
        <taxon>Archaea</taxon>
        <taxon>Methanobacteriati</taxon>
        <taxon>Methanobacteriota</taxon>
        <taxon>Stenosarchaea group</taxon>
        <taxon>Halobacteria</taxon>
        <taxon>Halobacteriales</taxon>
        <taxon>Halobacteriaceae</taxon>
        <taxon>Halobacterium</taxon>
    </lineage>
</organism>
<dbReference type="AlphaFoldDB" id="A0A4D6GTY1"/>
<dbReference type="EMBL" id="VRYN01000001">
    <property type="protein sequence ID" value="TYO81549.1"/>
    <property type="molecule type" value="Genomic_DNA"/>
</dbReference>
<evidence type="ECO:0000313" key="4">
    <source>
        <dbReference type="Proteomes" id="UP000323075"/>
    </source>
</evidence>
<dbReference type="InterPro" id="IPR055926">
    <property type="entry name" value="DUF7503"/>
</dbReference>
<dbReference type="Proteomes" id="UP000323075">
    <property type="component" value="Unassembled WGS sequence"/>
</dbReference>
<evidence type="ECO:0000313" key="1">
    <source>
        <dbReference type="EMBL" id="QCC45280.1"/>
    </source>
</evidence>
<accession>A0A4D6GTY1</accession>
<name>A0A4D6GTY1_HALS9</name>
<evidence type="ECO:0000313" key="3">
    <source>
        <dbReference type="Proteomes" id="UP000296216"/>
    </source>
</evidence>
<proteinExistence type="predicted"/>
<sequence>MSMTDSKFTQYLSDNPRMIGALFTMLLFLSTTGTAAARHPVGIIQGP</sequence>